<dbReference type="AlphaFoldDB" id="A0A815VA11"/>
<dbReference type="EMBL" id="CAJNOT010011159">
    <property type="protein sequence ID" value="CAF1533147.1"/>
    <property type="molecule type" value="Genomic_DNA"/>
</dbReference>
<keyword evidence="5" id="KW-1185">Reference proteome</keyword>
<dbReference type="Proteomes" id="UP000663854">
    <property type="component" value="Unassembled WGS sequence"/>
</dbReference>
<dbReference type="EMBL" id="CAJNOL010005182">
    <property type="protein sequence ID" value="CAF1600934.1"/>
    <property type="molecule type" value="Genomic_DNA"/>
</dbReference>
<dbReference type="Proteomes" id="UP000663870">
    <property type="component" value="Unassembled WGS sequence"/>
</dbReference>
<protein>
    <submittedName>
        <fullName evidence="2">Uncharacterized protein</fullName>
    </submittedName>
</protein>
<evidence type="ECO:0000313" key="4">
    <source>
        <dbReference type="Proteomes" id="UP000663864"/>
    </source>
</evidence>
<proteinExistence type="predicted"/>
<sequence length="50" mass="5833">NYQPFIDYLFNKKVSDQNEIDSLALAFSETCKNVQSTFYSCTKLLLCIFK</sequence>
<evidence type="ECO:0000313" key="1">
    <source>
        <dbReference type="EMBL" id="CAF1349424.1"/>
    </source>
</evidence>
<dbReference type="Proteomes" id="UP000663864">
    <property type="component" value="Unassembled WGS sequence"/>
</dbReference>
<feature type="non-terminal residue" evidence="2">
    <location>
        <position position="1"/>
    </location>
</feature>
<gene>
    <name evidence="3" type="ORF">JXQ802_LOCUS48302</name>
    <name evidence="1" type="ORF">PYM288_LOCUS32311</name>
    <name evidence="2" type="ORF">ZHD862_LOCUS38810</name>
</gene>
<name>A0A815VA11_9BILA</name>
<accession>A0A815VA11</accession>
<dbReference type="EMBL" id="CAJNOH010003813">
    <property type="protein sequence ID" value="CAF1349424.1"/>
    <property type="molecule type" value="Genomic_DNA"/>
</dbReference>
<evidence type="ECO:0000313" key="2">
    <source>
        <dbReference type="EMBL" id="CAF1533147.1"/>
    </source>
</evidence>
<organism evidence="2 4">
    <name type="scientific">Rotaria sordida</name>
    <dbReference type="NCBI Taxonomy" id="392033"/>
    <lineage>
        <taxon>Eukaryota</taxon>
        <taxon>Metazoa</taxon>
        <taxon>Spiralia</taxon>
        <taxon>Gnathifera</taxon>
        <taxon>Rotifera</taxon>
        <taxon>Eurotatoria</taxon>
        <taxon>Bdelloidea</taxon>
        <taxon>Philodinida</taxon>
        <taxon>Philodinidae</taxon>
        <taxon>Rotaria</taxon>
    </lineage>
</organism>
<evidence type="ECO:0000313" key="3">
    <source>
        <dbReference type="EMBL" id="CAF1600934.1"/>
    </source>
</evidence>
<reference evidence="2" key="1">
    <citation type="submission" date="2021-02" db="EMBL/GenBank/DDBJ databases">
        <authorList>
            <person name="Nowell W R."/>
        </authorList>
    </citation>
    <scope>NUCLEOTIDE SEQUENCE</scope>
</reference>
<evidence type="ECO:0000313" key="5">
    <source>
        <dbReference type="Proteomes" id="UP000663870"/>
    </source>
</evidence>
<comment type="caution">
    <text evidence="2">The sequence shown here is derived from an EMBL/GenBank/DDBJ whole genome shotgun (WGS) entry which is preliminary data.</text>
</comment>